<evidence type="ECO:0000256" key="3">
    <source>
        <dbReference type="ARBA" id="ARBA00023125"/>
    </source>
</evidence>
<dbReference type="GO" id="GO:0015074">
    <property type="term" value="P:DNA integration"/>
    <property type="evidence" value="ECO:0007669"/>
    <property type="project" value="UniProtKB-KW"/>
</dbReference>
<keyword evidence="4" id="KW-0233">DNA recombination</keyword>
<protein>
    <submittedName>
        <fullName evidence="6">Integrase</fullName>
    </submittedName>
</protein>
<dbReference type="EMBL" id="LLYB01000083">
    <property type="protein sequence ID" value="KRR21008.1"/>
    <property type="molecule type" value="Genomic_DNA"/>
</dbReference>
<dbReference type="InterPro" id="IPR013762">
    <property type="entry name" value="Integrase-like_cat_sf"/>
</dbReference>
<dbReference type="InterPro" id="IPR010998">
    <property type="entry name" value="Integrase_recombinase_N"/>
</dbReference>
<dbReference type="SUPFAM" id="SSF56349">
    <property type="entry name" value="DNA breaking-rejoining enzymes"/>
    <property type="match status" value="1"/>
</dbReference>
<dbReference type="GO" id="GO:0003677">
    <property type="term" value="F:DNA binding"/>
    <property type="evidence" value="ECO:0007669"/>
    <property type="project" value="UniProtKB-KW"/>
</dbReference>
<sequence>MDEVELQRAEKQKSHIILGGKVHVYRRGKRGWYHASTTIEGRQHRIATKKDDLRLAEEVAEQWYLELRGLVRSGDLEKVTARKREKTFQAAAEKFLEEFPVLTEGQRNAIYVKGHERRARKYLIPFFGKKGLSEITGGLVNEYRMHRIADAKERWGKPPARTTTHQEIVCLRQILKTALRHQWLKALPDLSEPYRKNGKISHRAWFSRDEYRQLYQATGRRARKPKNNKYKWWGEQLHDLILFMSNTGLRPDEALRLEYRDVTVAFDEGTQETILEIEVRGKRGYGPCKSTQNAVPVFERLKKRNKPQPTDKIFPKSHHAMFNKILVELGLKHDREGRPRTLYSLRHTYICFRLMEGADIYMLAKNCRTSVEMIEKYYAAHLKDVLDASAINVRKKKPPKKEVAEIRRGELETLR</sequence>
<keyword evidence="3" id="KW-0238">DNA-binding</keyword>
<evidence type="ECO:0000313" key="7">
    <source>
        <dbReference type="Proteomes" id="UP000051660"/>
    </source>
</evidence>
<dbReference type="OrthoDB" id="102994at2"/>
<comment type="similarity">
    <text evidence="1">Belongs to the 'phage' integrase family.</text>
</comment>
<proteinExistence type="inferred from homology"/>
<evidence type="ECO:0000256" key="4">
    <source>
        <dbReference type="ARBA" id="ARBA00023172"/>
    </source>
</evidence>
<dbReference type="GO" id="GO:0006310">
    <property type="term" value="P:DNA recombination"/>
    <property type="evidence" value="ECO:0007669"/>
    <property type="project" value="UniProtKB-KW"/>
</dbReference>
<dbReference type="InterPro" id="IPR011010">
    <property type="entry name" value="DNA_brk_join_enz"/>
</dbReference>
<evidence type="ECO:0000313" key="6">
    <source>
        <dbReference type="EMBL" id="KRR21008.1"/>
    </source>
</evidence>
<evidence type="ECO:0000259" key="5">
    <source>
        <dbReference type="PROSITE" id="PS51898"/>
    </source>
</evidence>
<accession>A0A0R3MTQ5</accession>
<name>A0A0R3MTQ5_9BRAD</name>
<dbReference type="InterPro" id="IPR050090">
    <property type="entry name" value="Tyrosine_recombinase_XerCD"/>
</dbReference>
<dbReference type="RefSeq" id="WP_057860196.1">
    <property type="nucleotide sequence ID" value="NZ_LLYB01000083.1"/>
</dbReference>
<feature type="domain" description="Tyr recombinase" evidence="5">
    <location>
        <begin position="201"/>
        <end position="392"/>
    </location>
</feature>
<keyword evidence="2" id="KW-0229">DNA integration</keyword>
<evidence type="ECO:0000256" key="1">
    <source>
        <dbReference type="ARBA" id="ARBA00008857"/>
    </source>
</evidence>
<dbReference type="PANTHER" id="PTHR30349">
    <property type="entry name" value="PHAGE INTEGRASE-RELATED"/>
    <property type="match status" value="1"/>
</dbReference>
<dbReference type="AlphaFoldDB" id="A0A0R3MTQ5"/>
<comment type="caution">
    <text evidence="6">The sequence shown here is derived from an EMBL/GenBank/DDBJ whole genome shotgun (WGS) entry which is preliminary data.</text>
</comment>
<dbReference type="Gene3D" id="1.10.150.130">
    <property type="match status" value="1"/>
</dbReference>
<organism evidence="6 7">
    <name type="scientific">Bradyrhizobium lablabi</name>
    <dbReference type="NCBI Taxonomy" id="722472"/>
    <lineage>
        <taxon>Bacteria</taxon>
        <taxon>Pseudomonadati</taxon>
        <taxon>Pseudomonadota</taxon>
        <taxon>Alphaproteobacteria</taxon>
        <taxon>Hyphomicrobiales</taxon>
        <taxon>Nitrobacteraceae</taxon>
        <taxon>Bradyrhizobium</taxon>
    </lineage>
</organism>
<dbReference type="PROSITE" id="PS51898">
    <property type="entry name" value="TYR_RECOMBINASE"/>
    <property type="match status" value="1"/>
</dbReference>
<gene>
    <name evidence="6" type="ORF">CQ14_36040</name>
</gene>
<dbReference type="PANTHER" id="PTHR30349:SF41">
    <property type="entry name" value="INTEGRASE_RECOMBINASE PROTEIN MJ0367-RELATED"/>
    <property type="match status" value="1"/>
</dbReference>
<dbReference type="Proteomes" id="UP000051660">
    <property type="component" value="Unassembled WGS sequence"/>
</dbReference>
<dbReference type="InterPro" id="IPR002104">
    <property type="entry name" value="Integrase_catalytic"/>
</dbReference>
<dbReference type="Gene3D" id="1.10.443.10">
    <property type="entry name" value="Intergrase catalytic core"/>
    <property type="match status" value="1"/>
</dbReference>
<reference evidence="6 7" key="1">
    <citation type="submission" date="2014-03" db="EMBL/GenBank/DDBJ databases">
        <title>Bradyrhizobium valentinum sp. nov., isolated from effective nodules of Lupinus mariae-josephae, a lupine endemic of basic-lime soils in Eastern Spain.</title>
        <authorList>
            <person name="Duran D."/>
            <person name="Rey L."/>
            <person name="Navarro A."/>
            <person name="Busquets A."/>
            <person name="Imperial J."/>
            <person name="Ruiz-Argueso T."/>
        </authorList>
    </citation>
    <scope>NUCLEOTIDE SEQUENCE [LARGE SCALE GENOMIC DNA]</scope>
    <source>
        <strain evidence="6 7">CCBAU 23086</strain>
    </source>
</reference>
<evidence type="ECO:0000256" key="2">
    <source>
        <dbReference type="ARBA" id="ARBA00022908"/>
    </source>
</evidence>